<feature type="signal peptide" evidence="2">
    <location>
        <begin position="1"/>
        <end position="24"/>
    </location>
</feature>
<keyword evidence="1 2" id="KW-0732">Signal</keyword>
<reference evidence="4" key="1">
    <citation type="submission" date="2019-11" db="EMBL/GenBank/DDBJ databases">
        <title>Genomes of ocular Pseudomonas aeruginosa isolates.</title>
        <authorList>
            <person name="Khan M."/>
            <person name="Rice S.A."/>
            <person name="Willcox M.D.P."/>
            <person name="Stapleton F."/>
        </authorList>
    </citation>
    <scope>NUCLEOTIDE SEQUENCE</scope>
    <source>
        <strain evidence="4">PA206</strain>
    </source>
</reference>
<accession>A0A6A9K5A3</accession>
<evidence type="ECO:0000256" key="2">
    <source>
        <dbReference type="SAM" id="SignalP"/>
    </source>
</evidence>
<proteinExistence type="predicted"/>
<dbReference type="Gene3D" id="2.40.160.20">
    <property type="match status" value="1"/>
</dbReference>
<dbReference type="RefSeq" id="WP_128684627.1">
    <property type="nucleotide sequence ID" value="NZ_BSBA01000007.1"/>
</dbReference>
<protein>
    <submittedName>
        <fullName evidence="4">Outer membrane beta-barrel protein</fullName>
    </submittedName>
</protein>
<dbReference type="InterPro" id="IPR027385">
    <property type="entry name" value="Beta-barrel_OMP"/>
</dbReference>
<dbReference type="AlphaFoldDB" id="A0A6A9K5A3"/>
<feature type="domain" description="Outer membrane protein beta-barrel" evidence="3">
    <location>
        <begin position="13"/>
        <end position="207"/>
    </location>
</feature>
<name>A0A6A9K5A3_PSEAI</name>
<feature type="chain" id="PRO_5025402972" evidence="2">
    <location>
        <begin position="25"/>
        <end position="228"/>
    </location>
</feature>
<dbReference type="SUPFAM" id="SSF56925">
    <property type="entry name" value="OMPA-like"/>
    <property type="match status" value="1"/>
</dbReference>
<evidence type="ECO:0000256" key="1">
    <source>
        <dbReference type="ARBA" id="ARBA00022729"/>
    </source>
</evidence>
<gene>
    <name evidence="4" type="ORF">GNQ20_23275</name>
</gene>
<comment type="caution">
    <text evidence="4">The sequence shown here is derived from an EMBL/GenBank/DDBJ whole genome shotgun (WGS) entry which is preliminary data.</text>
</comment>
<dbReference type="Pfam" id="PF13505">
    <property type="entry name" value="OMP_b-brl"/>
    <property type="match status" value="1"/>
</dbReference>
<evidence type="ECO:0000259" key="3">
    <source>
        <dbReference type="Pfam" id="PF13505"/>
    </source>
</evidence>
<dbReference type="EMBL" id="WOAJ01000011">
    <property type="protein sequence ID" value="MUI60727.1"/>
    <property type="molecule type" value="Genomic_DNA"/>
</dbReference>
<dbReference type="InterPro" id="IPR011250">
    <property type="entry name" value="OMP/PagP_B-barrel"/>
</dbReference>
<organism evidence="4">
    <name type="scientific">Pseudomonas aeruginosa</name>
    <dbReference type="NCBI Taxonomy" id="287"/>
    <lineage>
        <taxon>Bacteria</taxon>
        <taxon>Pseudomonadati</taxon>
        <taxon>Pseudomonadota</taxon>
        <taxon>Gammaproteobacteria</taxon>
        <taxon>Pseudomonadales</taxon>
        <taxon>Pseudomonadaceae</taxon>
        <taxon>Pseudomonas</taxon>
    </lineage>
</organism>
<evidence type="ECO:0000313" key="4">
    <source>
        <dbReference type="EMBL" id="MUI60727.1"/>
    </source>
</evidence>
<sequence length="228" mass="24945">MSLPPLHVLTIGLVIFAHLPVAQASDDGPYLSLLGGGNWVADQNLRQNSLDFVQMSYDNPLSSGYALELALGWRRPSGLRPELALSYRKNSLGRFEHRVYENGSSITGKGQEAASSLMANLWYDLPMPDALSRVKPYLGGGLGYTRLSIANLSANGVAFGATHRDDVQTWQLGAGIVVALGERWSTSLDYRDLRTRQARFGEVQGLPNGDVSTRYHARSVLLGIRYVP</sequence>